<feature type="signal peptide" evidence="1">
    <location>
        <begin position="1"/>
        <end position="23"/>
    </location>
</feature>
<dbReference type="EMBL" id="JAAGYR010000002">
    <property type="protein sequence ID" value="NEN74915.1"/>
    <property type="molecule type" value="Genomic_DNA"/>
</dbReference>
<gene>
    <name evidence="2" type="primary">bamC</name>
    <name evidence="2" type="ORF">F9B74_01025</name>
</gene>
<keyword evidence="1" id="KW-0732">Signal</keyword>
<evidence type="ECO:0000313" key="3">
    <source>
        <dbReference type="Proteomes" id="UP000477651"/>
    </source>
</evidence>
<dbReference type="RefSeq" id="WP_163763714.1">
    <property type="nucleotide sequence ID" value="NZ_JAAGYR010000002.1"/>
</dbReference>
<accession>A0A6L9Y426</accession>
<dbReference type="PROSITE" id="PS51257">
    <property type="entry name" value="PROKAR_LIPOPROTEIN"/>
    <property type="match status" value="1"/>
</dbReference>
<protein>
    <submittedName>
        <fullName evidence="2">Outer membrane protein assembly factor BamC</fullName>
    </submittedName>
</protein>
<dbReference type="InterPro" id="IPR010653">
    <property type="entry name" value="NlpB/DapX"/>
</dbReference>
<evidence type="ECO:0000313" key="2">
    <source>
        <dbReference type="EMBL" id="NEN74915.1"/>
    </source>
</evidence>
<sequence length="372" mass="41128">MCIKINNRVAATLLIGLSLTACSTIDDLMTAEQVDYKSTVRGEPLTLPPDLSKAQINPQYSTHNGVASASAYDKAMADAKKQNKATGGVLPTNGEMQVLRSGDKRWLVINRDASAVYQEIIAFWGNEGFTINRENPTAGIIETDWAENRAKIPDNFLRRTLGTIIDMVSDSGERERFTTRLERINGKTEVYIRHERMVETKMDRDGTEFKWLPADEDQELNAVMLSRLMAYLGAPKQQAQEMVKTAQPVQQVQTTANFVNGDVALAIAASRESAYRQVGQALTGSGFTIDRTDAAAGNYVVRYLDTDTGEKRKSSNIISRLWGDKGNKTPLPYTIHVAQSGSQSIVTVLDSEGNVDRSETAQRILTVIRDFL</sequence>
<keyword evidence="3" id="KW-1185">Reference proteome</keyword>
<dbReference type="InterPro" id="IPR042268">
    <property type="entry name" value="BamC_C"/>
</dbReference>
<evidence type="ECO:0000256" key="1">
    <source>
        <dbReference type="SAM" id="SignalP"/>
    </source>
</evidence>
<reference evidence="2 3" key="1">
    <citation type="submission" date="2020-02" db="EMBL/GenBank/DDBJ databases">
        <title>Pelistega sp. NLN82 were isolated from wild rodents of the Hainan Island.</title>
        <authorList>
            <person name="Niu N."/>
            <person name="Zhou J."/>
        </authorList>
    </citation>
    <scope>NUCLEOTIDE SEQUENCE [LARGE SCALE GENOMIC DNA]</scope>
    <source>
        <strain evidence="2 3">NLN82</strain>
    </source>
</reference>
<proteinExistence type="predicted"/>
<comment type="caution">
    <text evidence="2">The sequence shown here is derived from an EMBL/GenBank/DDBJ whole genome shotgun (WGS) entry which is preliminary data.</text>
</comment>
<dbReference type="Pfam" id="PF06804">
    <property type="entry name" value="Lipoprotein_18"/>
    <property type="match status" value="1"/>
</dbReference>
<dbReference type="Proteomes" id="UP000477651">
    <property type="component" value="Unassembled WGS sequence"/>
</dbReference>
<dbReference type="Gene3D" id="3.30.310.170">
    <property type="entry name" value="Outer membrane protein assembly factor BamC"/>
    <property type="match status" value="1"/>
</dbReference>
<organism evidence="2 3">
    <name type="scientific">Pelistega ratti</name>
    <dbReference type="NCBI Taxonomy" id="2652177"/>
    <lineage>
        <taxon>Bacteria</taxon>
        <taxon>Pseudomonadati</taxon>
        <taxon>Pseudomonadota</taxon>
        <taxon>Betaproteobacteria</taxon>
        <taxon>Burkholderiales</taxon>
        <taxon>Alcaligenaceae</taxon>
        <taxon>Pelistega</taxon>
    </lineage>
</organism>
<dbReference type="AlphaFoldDB" id="A0A6L9Y426"/>
<feature type="chain" id="PRO_5026984779" evidence="1">
    <location>
        <begin position="24"/>
        <end position="372"/>
    </location>
</feature>
<name>A0A6L9Y426_9BURK</name>